<keyword evidence="2" id="KW-1185">Reference proteome</keyword>
<dbReference type="Proteomes" id="UP000278983">
    <property type="component" value="Unassembled WGS sequence"/>
</dbReference>
<dbReference type="Pfam" id="PF14254">
    <property type="entry name" value="DUF4348"/>
    <property type="match status" value="1"/>
</dbReference>
<organism evidence="1 2">
    <name type="scientific">Prevotella koreensis</name>
    <dbReference type="NCBI Taxonomy" id="2490854"/>
    <lineage>
        <taxon>Bacteria</taxon>
        <taxon>Pseudomonadati</taxon>
        <taxon>Bacteroidota</taxon>
        <taxon>Bacteroidia</taxon>
        <taxon>Bacteroidales</taxon>
        <taxon>Prevotellaceae</taxon>
        <taxon>Prevotella</taxon>
    </lineage>
</organism>
<evidence type="ECO:0000313" key="2">
    <source>
        <dbReference type="Proteomes" id="UP000278983"/>
    </source>
</evidence>
<dbReference type="OrthoDB" id="1043604at2"/>
<gene>
    <name evidence="1" type="ORF">EHV08_10830</name>
</gene>
<reference evidence="1 2" key="1">
    <citation type="submission" date="2018-12" db="EMBL/GenBank/DDBJ databases">
        <title>Genome sequencing of Prevotella sp. KCOM 3155 (= JS262).</title>
        <authorList>
            <person name="Kook J.-K."/>
            <person name="Park S.-N."/>
            <person name="Lim Y.K."/>
        </authorList>
    </citation>
    <scope>NUCLEOTIDE SEQUENCE [LARGE SCALE GENOMIC DNA]</scope>
    <source>
        <strain evidence="1 2">KCOM 3155</strain>
    </source>
</reference>
<sequence length="146" mass="16892">MKTVVYAFLVLLCLVCECTNDKKSACDGKQIQSSENRENTKDDFVDFIEKFSSDSVFQKKHISYPLKVSNVSREDDETNVSFINEKEWLYNNICDTEMGGEEVNVKINEKNNAVEVRGKESGLNIDFLFKKVDDQWLLYEIADYSM</sequence>
<comment type="caution">
    <text evidence="1">The sequence shown here is derived from an EMBL/GenBank/DDBJ whole genome shotgun (WGS) entry which is preliminary data.</text>
</comment>
<dbReference type="AlphaFoldDB" id="A0A432LMU6"/>
<protein>
    <submittedName>
        <fullName evidence="1">DUF4348 domain-containing protein</fullName>
    </submittedName>
</protein>
<accession>A0A432LMU6</accession>
<name>A0A432LMU6_9BACT</name>
<dbReference type="EMBL" id="RYYU01000001">
    <property type="protein sequence ID" value="RUL60185.1"/>
    <property type="molecule type" value="Genomic_DNA"/>
</dbReference>
<dbReference type="Gene3D" id="3.10.450.410">
    <property type="match status" value="1"/>
</dbReference>
<proteinExistence type="predicted"/>
<dbReference type="InterPro" id="IPR025590">
    <property type="entry name" value="DUF4348"/>
</dbReference>
<dbReference type="RefSeq" id="WP_126679277.1">
    <property type="nucleotide sequence ID" value="NZ_RYYU01000001.1"/>
</dbReference>
<evidence type="ECO:0000313" key="1">
    <source>
        <dbReference type="EMBL" id="RUL60185.1"/>
    </source>
</evidence>